<dbReference type="SMART" id="SM00934">
    <property type="entry name" value="OMPdecase"/>
    <property type="match status" value="1"/>
</dbReference>
<evidence type="ECO:0000313" key="3">
    <source>
        <dbReference type="EMBL" id="GAA0473300.1"/>
    </source>
</evidence>
<name>A0ABP3K793_9LACT</name>
<dbReference type="PANTHER" id="PTHR35039:SF3">
    <property type="entry name" value="3-KETO-L-GULONATE-6-PHOSPHATE DECARBOXYLASE SGBH-RELATED"/>
    <property type="match status" value="1"/>
</dbReference>
<reference evidence="4" key="1">
    <citation type="journal article" date="2019" name="Int. J. Syst. Evol. Microbiol.">
        <title>The Global Catalogue of Microorganisms (GCM) 10K type strain sequencing project: providing services to taxonomists for standard genome sequencing and annotation.</title>
        <authorList>
            <consortium name="The Broad Institute Genomics Platform"/>
            <consortium name="The Broad Institute Genome Sequencing Center for Infectious Disease"/>
            <person name="Wu L."/>
            <person name="Ma J."/>
        </authorList>
    </citation>
    <scope>NUCLEOTIDE SEQUENCE [LARGE SCALE GENOMIC DNA]</scope>
    <source>
        <strain evidence="4">JCM 14232</strain>
    </source>
</reference>
<dbReference type="InterPro" id="IPR013785">
    <property type="entry name" value="Aldolase_TIM"/>
</dbReference>
<keyword evidence="1" id="KW-0456">Lyase</keyword>
<dbReference type="RefSeq" id="WP_346023556.1">
    <property type="nucleotide sequence ID" value="NZ_BAAADA010000002.1"/>
</dbReference>
<dbReference type="InterPro" id="IPR001754">
    <property type="entry name" value="OMPdeCOase_dom"/>
</dbReference>
<organism evidence="3 4">
    <name type="scientific">Alkalibacterium indicireducens</name>
    <dbReference type="NCBI Taxonomy" id="398758"/>
    <lineage>
        <taxon>Bacteria</taxon>
        <taxon>Bacillati</taxon>
        <taxon>Bacillota</taxon>
        <taxon>Bacilli</taxon>
        <taxon>Lactobacillales</taxon>
        <taxon>Carnobacteriaceae</taxon>
        <taxon>Alkalibacterium</taxon>
    </lineage>
</organism>
<feature type="domain" description="Orotidine 5'-phosphate decarboxylase" evidence="2">
    <location>
        <begin position="2"/>
        <end position="201"/>
    </location>
</feature>
<dbReference type="Pfam" id="PF00215">
    <property type="entry name" value="OMPdecase"/>
    <property type="match status" value="1"/>
</dbReference>
<comment type="caution">
    <text evidence="3">The sequence shown here is derived from an EMBL/GenBank/DDBJ whole genome shotgun (WGS) entry which is preliminary data.</text>
</comment>
<evidence type="ECO:0000256" key="1">
    <source>
        <dbReference type="ARBA" id="ARBA00023239"/>
    </source>
</evidence>
<proteinExistence type="predicted"/>
<dbReference type="SUPFAM" id="SSF51366">
    <property type="entry name" value="Ribulose-phoshate binding barrel"/>
    <property type="match status" value="1"/>
</dbReference>
<evidence type="ECO:0000259" key="2">
    <source>
        <dbReference type="SMART" id="SM00934"/>
    </source>
</evidence>
<gene>
    <name evidence="3" type="ORF">GCM10008936_00180</name>
</gene>
<keyword evidence="4" id="KW-1185">Reference proteome</keyword>
<sequence>MKLQVAIDRMTLSDAIETVKQLTEVDVIEIGTSLCKEYGLECVRTIKKHISEETKILADIKTIDQGKYEFTKYFEAGADSLTVMGVSSIDTLDKCYEVSRVYKKEMMIDLLECSNKNIAQIEQYQEAIYCLHFSSDSKKEYSIKQVINDFNIDFPKIKRVAIAGGIDLKKLKELEESTVERAIVGSFVTKGGEPNERVKELREEMNSWT</sequence>
<dbReference type="PANTHER" id="PTHR35039">
    <property type="entry name" value="3-KETO-L-GULONATE-6-PHOSPHATE DECARBOXYLASE SGBH-RELATED"/>
    <property type="match status" value="1"/>
</dbReference>
<evidence type="ECO:0000313" key="4">
    <source>
        <dbReference type="Proteomes" id="UP001410648"/>
    </source>
</evidence>
<dbReference type="InterPro" id="IPR011060">
    <property type="entry name" value="RibuloseP-bd_barrel"/>
</dbReference>
<protein>
    <submittedName>
        <fullName evidence="3">Orotidine 5'-phosphate decarboxylase</fullName>
    </submittedName>
</protein>
<dbReference type="Gene3D" id="3.20.20.70">
    <property type="entry name" value="Aldolase class I"/>
    <property type="match status" value="1"/>
</dbReference>
<accession>A0ABP3K793</accession>
<dbReference type="EMBL" id="BAAADA010000002">
    <property type="protein sequence ID" value="GAA0473300.1"/>
    <property type="molecule type" value="Genomic_DNA"/>
</dbReference>
<dbReference type="Proteomes" id="UP001410648">
    <property type="component" value="Unassembled WGS sequence"/>
</dbReference>